<evidence type="ECO:0000256" key="12">
    <source>
        <dbReference type="PROSITE-ProRule" id="PRU10052"/>
    </source>
</evidence>
<keyword evidence="9" id="KW-0961">Cell wall biogenesis/degradation</keyword>
<evidence type="ECO:0000256" key="11">
    <source>
        <dbReference type="ARBA" id="ARBA00083621"/>
    </source>
</evidence>
<evidence type="ECO:0000256" key="5">
    <source>
        <dbReference type="ARBA" id="ARBA00022525"/>
    </source>
</evidence>
<keyword evidence="8 13" id="KW-0326">Glycosidase</keyword>
<dbReference type="AlphaFoldDB" id="A0A2G2XAH6"/>
<comment type="subcellular location">
    <subcellularLocation>
        <location evidence="1">Secreted</location>
        <location evidence="1">Cell wall</location>
    </subcellularLocation>
</comment>
<dbReference type="SUPFAM" id="SSF51126">
    <property type="entry name" value="Pectin lyase-like"/>
    <property type="match status" value="1"/>
</dbReference>
<dbReference type="Gene3D" id="2.160.20.10">
    <property type="entry name" value="Single-stranded right-handed beta-helix, Pectin lyase-like"/>
    <property type="match status" value="1"/>
</dbReference>
<evidence type="ECO:0000313" key="14">
    <source>
        <dbReference type="EMBL" id="PHT54485.1"/>
    </source>
</evidence>
<evidence type="ECO:0000256" key="10">
    <source>
        <dbReference type="ARBA" id="ARBA00034074"/>
    </source>
</evidence>
<dbReference type="PROSITE" id="PS00502">
    <property type="entry name" value="POLYGALACTURONASE"/>
    <property type="match status" value="1"/>
</dbReference>
<evidence type="ECO:0000256" key="4">
    <source>
        <dbReference type="ARBA" id="ARBA00022512"/>
    </source>
</evidence>
<evidence type="ECO:0000256" key="9">
    <source>
        <dbReference type="ARBA" id="ARBA00023316"/>
    </source>
</evidence>
<keyword evidence="5" id="KW-0964">Secreted</keyword>
<dbReference type="FunFam" id="2.160.20.10:FF:000028">
    <property type="entry name" value="Polygalacturonase QRT2"/>
    <property type="match status" value="1"/>
</dbReference>
<dbReference type="GO" id="GO:0004650">
    <property type="term" value="F:polygalacturonase activity"/>
    <property type="evidence" value="ECO:0007669"/>
    <property type="project" value="UniProtKB-EC"/>
</dbReference>
<dbReference type="GO" id="GO:0009830">
    <property type="term" value="P:cell wall modification involved in abscission"/>
    <property type="evidence" value="ECO:0007669"/>
    <property type="project" value="UniProtKB-ARBA"/>
</dbReference>
<dbReference type="PANTHER" id="PTHR31375">
    <property type="match status" value="1"/>
</dbReference>
<evidence type="ECO:0000256" key="3">
    <source>
        <dbReference type="ARBA" id="ARBA00012736"/>
    </source>
</evidence>
<evidence type="ECO:0000313" key="15">
    <source>
        <dbReference type="Proteomes" id="UP000224567"/>
    </source>
</evidence>
<keyword evidence="15" id="KW-1185">Reference proteome</keyword>
<evidence type="ECO:0000256" key="7">
    <source>
        <dbReference type="ARBA" id="ARBA00022801"/>
    </source>
</evidence>
<evidence type="ECO:0000256" key="13">
    <source>
        <dbReference type="RuleBase" id="RU361169"/>
    </source>
</evidence>
<dbReference type="OrthoDB" id="187139at2759"/>
<reference evidence="14 15" key="1">
    <citation type="journal article" date="2017" name="Genome Biol.">
        <title>New reference genome sequences of hot pepper reveal the massive evolution of plant disease-resistance genes by retroduplication.</title>
        <authorList>
            <person name="Kim S."/>
            <person name="Park J."/>
            <person name="Yeom S.I."/>
            <person name="Kim Y.M."/>
            <person name="Seo E."/>
            <person name="Kim K.T."/>
            <person name="Kim M.S."/>
            <person name="Lee J.M."/>
            <person name="Cheong K."/>
            <person name="Shin H.S."/>
            <person name="Kim S.B."/>
            <person name="Han K."/>
            <person name="Lee J."/>
            <person name="Park M."/>
            <person name="Lee H.A."/>
            <person name="Lee H.Y."/>
            <person name="Lee Y."/>
            <person name="Oh S."/>
            <person name="Lee J.H."/>
            <person name="Choi E."/>
            <person name="Choi E."/>
            <person name="Lee S.E."/>
            <person name="Jeon J."/>
            <person name="Kim H."/>
            <person name="Choi G."/>
            <person name="Song H."/>
            <person name="Lee J."/>
            <person name="Lee S.C."/>
            <person name="Kwon J.K."/>
            <person name="Lee H.Y."/>
            <person name="Koo N."/>
            <person name="Hong Y."/>
            <person name="Kim R.W."/>
            <person name="Kang W.H."/>
            <person name="Huh J.H."/>
            <person name="Kang B.C."/>
            <person name="Yang T.J."/>
            <person name="Lee Y.H."/>
            <person name="Bennetzen J.L."/>
            <person name="Choi D."/>
        </authorList>
    </citation>
    <scope>NUCLEOTIDE SEQUENCE [LARGE SCALE GENOMIC DNA]</scope>
    <source>
        <strain evidence="15">cv. PBC81</strain>
    </source>
</reference>
<name>A0A2G2XAH6_CAPBA</name>
<dbReference type="EC" id="3.2.1.15" evidence="3"/>
<keyword evidence="7 13" id="KW-0378">Hydrolase</keyword>
<comment type="similarity">
    <text evidence="2 13">Belongs to the glycosyl hydrolase 28 family.</text>
</comment>
<dbReference type="GO" id="GO:0009901">
    <property type="term" value="P:anther dehiscence"/>
    <property type="evidence" value="ECO:0007669"/>
    <property type="project" value="UniProtKB-ARBA"/>
</dbReference>
<comment type="catalytic activity">
    <reaction evidence="10">
        <text>(1,4-alpha-D-galacturonosyl)n+m + H2O = (1,4-alpha-D-galacturonosyl)n + (1,4-alpha-D-galacturonosyl)m.</text>
        <dbReference type="EC" id="3.2.1.15"/>
    </reaction>
</comment>
<dbReference type="GO" id="GO:0010047">
    <property type="term" value="P:fruit dehiscence"/>
    <property type="evidence" value="ECO:0007669"/>
    <property type="project" value="UniProtKB-ARBA"/>
</dbReference>
<sequence>MSLSSCYSVKFLDNDDDNILSEMHYVNHHNLNNLEREFGYDFQAYPSNYFNTILGHEGNNNNNIPRLIPKVDSGERYHEDNNNMDKHRIIPKVESGERYHEDNNDMDKHRIIPQVESGARDHKDNNNMEKKRIIPQVESGECYHKDNNDMDKNRLIPQVESGERDHEDKNLEIISRFHRFKNLEKDDDDDHEDEEEAKVATISVDSFGAQGDGSIDDTNAFQKAWKEVCSSSNVVNFLVSQNKKYLLKPIKFSGPCKSSITMQIYGTLLASDNTSDYNKDSRHWLIFQNVENLVVGGGGVINGNGKIWWLNSCKINKKLPCKHAPTALTFHNCNNLKVKDLKIEDAQQMHLTFERCFGVEASNLVVSAPESSPNTDGIHITKTQNIQISDSIIGTGDDCISIVSGSQKVLATGITCGPGHGISIGSLGAGNSEAHVSNINVNGAKLSGTTNGLRIKTWQGGSGSASNIRFQNVVMNSVKNPIIIDQNYCDQDTPCKDQ</sequence>
<evidence type="ECO:0000256" key="6">
    <source>
        <dbReference type="ARBA" id="ARBA00022729"/>
    </source>
</evidence>
<reference evidence="15" key="2">
    <citation type="journal article" date="2017" name="J. Anim. Genet.">
        <title>Multiple reference genome sequences of hot pepper reveal the massive evolution of plant disease resistance genes by retroduplication.</title>
        <authorList>
            <person name="Kim S."/>
            <person name="Park J."/>
            <person name="Yeom S.-I."/>
            <person name="Kim Y.-M."/>
            <person name="Seo E."/>
            <person name="Kim K.-T."/>
            <person name="Kim M.-S."/>
            <person name="Lee J.M."/>
            <person name="Cheong K."/>
            <person name="Shin H.-S."/>
            <person name="Kim S.-B."/>
            <person name="Han K."/>
            <person name="Lee J."/>
            <person name="Park M."/>
            <person name="Lee H.-A."/>
            <person name="Lee H.-Y."/>
            <person name="Lee Y."/>
            <person name="Oh S."/>
            <person name="Lee J.H."/>
            <person name="Choi E."/>
            <person name="Choi E."/>
            <person name="Lee S.E."/>
            <person name="Jeon J."/>
            <person name="Kim H."/>
            <person name="Choi G."/>
            <person name="Song H."/>
            <person name="Lee J."/>
            <person name="Lee S.-C."/>
            <person name="Kwon J.-K."/>
            <person name="Lee H.-Y."/>
            <person name="Koo N."/>
            <person name="Hong Y."/>
            <person name="Kim R.W."/>
            <person name="Kang W.-H."/>
            <person name="Huh J.H."/>
            <person name="Kang B.-C."/>
            <person name="Yang T.-J."/>
            <person name="Lee Y.-H."/>
            <person name="Bennetzen J.L."/>
            <person name="Choi D."/>
        </authorList>
    </citation>
    <scope>NUCLEOTIDE SEQUENCE [LARGE SCALE GENOMIC DNA]</scope>
    <source>
        <strain evidence="15">cv. PBC81</strain>
    </source>
</reference>
<comment type="caution">
    <text evidence="14">The sequence shown here is derived from an EMBL/GenBank/DDBJ whole genome shotgun (WGS) entry which is preliminary data.</text>
</comment>
<proteinExistence type="inferred from homology"/>
<feature type="active site" evidence="12">
    <location>
        <position position="420"/>
    </location>
</feature>
<evidence type="ECO:0000256" key="1">
    <source>
        <dbReference type="ARBA" id="ARBA00004191"/>
    </source>
</evidence>
<accession>A0A2G2XAH6</accession>
<evidence type="ECO:0000256" key="8">
    <source>
        <dbReference type="ARBA" id="ARBA00023295"/>
    </source>
</evidence>
<dbReference type="EMBL" id="MLFT02000003">
    <property type="protein sequence ID" value="PHT54485.1"/>
    <property type="molecule type" value="Genomic_DNA"/>
</dbReference>
<dbReference type="GO" id="GO:0005975">
    <property type="term" value="P:carbohydrate metabolic process"/>
    <property type="evidence" value="ECO:0007669"/>
    <property type="project" value="InterPro"/>
</dbReference>
<evidence type="ECO:0000256" key="2">
    <source>
        <dbReference type="ARBA" id="ARBA00008834"/>
    </source>
</evidence>
<dbReference type="InterPro" id="IPR011050">
    <property type="entry name" value="Pectin_lyase_fold/virulence"/>
</dbReference>
<dbReference type="InterPro" id="IPR012334">
    <property type="entry name" value="Pectin_lyas_fold"/>
</dbReference>
<keyword evidence="4" id="KW-0134">Cell wall</keyword>
<keyword evidence="6" id="KW-0732">Signal</keyword>
<dbReference type="Pfam" id="PF00295">
    <property type="entry name" value="Glyco_hydro_28"/>
    <property type="match status" value="1"/>
</dbReference>
<dbReference type="Proteomes" id="UP000224567">
    <property type="component" value="Unassembled WGS sequence"/>
</dbReference>
<dbReference type="InterPro" id="IPR000743">
    <property type="entry name" value="Glyco_hydro_28"/>
</dbReference>
<protein>
    <recommendedName>
        <fullName evidence="3">endo-polygalacturonase</fullName>
        <ecNumber evidence="3">3.2.1.15</ecNumber>
    </recommendedName>
    <alternativeName>
        <fullName evidence="11">Pectinase</fullName>
    </alternativeName>
</protein>
<dbReference type="STRING" id="33114.A0A2G2XAH6"/>
<organism evidence="14 15">
    <name type="scientific">Capsicum baccatum</name>
    <name type="common">Peruvian pepper</name>
    <dbReference type="NCBI Taxonomy" id="33114"/>
    <lineage>
        <taxon>Eukaryota</taxon>
        <taxon>Viridiplantae</taxon>
        <taxon>Streptophyta</taxon>
        <taxon>Embryophyta</taxon>
        <taxon>Tracheophyta</taxon>
        <taxon>Spermatophyta</taxon>
        <taxon>Magnoliopsida</taxon>
        <taxon>eudicotyledons</taxon>
        <taxon>Gunneridae</taxon>
        <taxon>Pentapetalae</taxon>
        <taxon>asterids</taxon>
        <taxon>lamiids</taxon>
        <taxon>Solanales</taxon>
        <taxon>Solanaceae</taxon>
        <taxon>Solanoideae</taxon>
        <taxon>Capsiceae</taxon>
        <taxon>Capsicum</taxon>
    </lineage>
</organism>
<feature type="non-terminal residue" evidence="14">
    <location>
        <position position="498"/>
    </location>
</feature>
<gene>
    <name evidence="14" type="ORF">CQW23_08947</name>
</gene>